<dbReference type="NCBIfam" id="TIGR02937">
    <property type="entry name" value="sigma70-ECF"/>
    <property type="match status" value="1"/>
</dbReference>
<reference evidence="7 8" key="1">
    <citation type="submission" date="2018-10" db="EMBL/GenBank/DDBJ databases">
        <title>Proposal of Lysobacter pythonis sp. nov. isolated from royal pythons (Python regius).</title>
        <authorList>
            <person name="Hans-Juergen B."/>
            <person name="Huptas C."/>
            <person name="Sandra B."/>
            <person name="Igor L."/>
            <person name="Joachim S."/>
            <person name="Siegfried S."/>
            <person name="Mareike W."/>
            <person name="Peter K."/>
        </authorList>
    </citation>
    <scope>NUCLEOTIDE SEQUENCE [LARGE SCALE GENOMIC DNA]</scope>
    <source>
        <strain evidence="7 8">4284/11</strain>
    </source>
</reference>
<dbReference type="InterPro" id="IPR014284">
    <property type="entry name" value="RNA_pol_sigma-70_dom"/>
</dbReference>
<dbReference type="AlphaFoldDB" id="A0A3M2I3Q3"/>
<dbReference type="PANTHER" id="PTHR43133:SF63">
    <property type="entry name" value="RNA POLYMERASE SIGMA FACTOR FECI-RELATED"/>
    <property type="match status" value="1"/>
</dbReference>
<organism evidence="7 8">
    <name type="scientific">Solilutibacter pythonis</name>
    <dbReference type="NCBI Taxonomy" id="2483112"/>
    <lineage>
        <taxon>Bacteria</taxon>
        <taxon>Pseudomonadati</taxon>
        <taxon>Pseudomonadota</taxon>
        <taxon>Gammaproteobacteria</taxon>
        <taxon>Lysobacterales</taxon>
        <taxon>Lysobacteraceae</taxon>
        <taxon>Solilutibacter</taxon>
    </lineage>
</organism>
<comment type="caution">
    <text evidence="7">The sequence shown here is derived from an EMBL/GenBank/DDBJ whole genome shotgun (WGS) entry which is preliminary data.</text>
</comment>
<evidence type="ECO:0000256" key="2">
    <source>
        <dbReference type="ARBA" id="ARBA00023015"/>
    </source>
</evidence>
<dbReference type="InterPro" id="IPR013249">
    <property type="entry name" value="RNA_pol_sigma70_r4_t2"/>
</dbReference>
<keyword evidence="4" id="KW-0804">Transcription</keyword>
<gene>
    <name evidence="7" type="ORF">EBB59_07790</name>
</gene>
<dbReference type="InterPro" id="IPR013324">
    <property type="entry name" value="RNA_pol_sigma_r3/r4-like"/>
</dbReference>
<evidence type="ECO:0000313" key="8">
    <source>
        <dbReference type="Proteomes" id="UP000275012"/>
    </source>
</evidence>
<dbReference type="GO" id="GO:0003677">
    <property type="term" value="F:DNA binding"/>
    <property type="evidence" value="ECO:0007669"/>
    <property type="project" value="InterPro"/>
</dbReference>
<evidence type="ECO:0000256" key="4">
    <source>
        <dbReference type="ARBA" id="ARBA00023163"/>
    </source>
</evidence>
<dbReference type="Proteomes" id="UP000275012">
    <property type="component" value="Unassembled WGS sequence"/>
</dbReference>
<dbReference type="Gene3D" id="1.10.1740.10">
    <property type="match status" value="1"/>
</dbReference>
<feature type="domain" description="RNA polymerase sigma factor 70 region 4 type 2" evidence="6">
    <location>
        <begin position="112"/>
        <end position="163"/>
    </location>
</feature>
<dbReference type="Pfam" id="PF08281">
    <property type="entry name" value="Sigma70_r4_2"/>
    <property type="match status" value="1"/>
</dbReference>
<feature type="domain" description="RNA polymerase sigma-70 region 2" evidence="5">
    <location>
        <begin position="14"/>
        <end position="80"/>
    </location>
</feature>
<dbReference type="InterPro" id="IPR036388">
    <property type="entry name" value="WH-like_DNA-bd_sf"/>
</dbReference>
<evidence type="ECO:0000256" key="3">
    <source>
        <dbReference type="ARBA" id="ARBA00023082"/>
    </source>
</evidence>
<dbReference type="EMBL" id="RFLY01000009">
    <property type="protein sequence ID" value="RMH92854.1"/>
    <property type="molecule type" value="Genomic_DNA"/>
</dbReference>
<dbReference type="Gene3D" id="1.10.10.10">
    <property type="entry name" value="Winged helix-like DNA-binding domain superfamily/Winged helix DNA-binding domain"/>
    <property type="match status" value="1"/>
</dbReference>
<name>A0A3M2I3Q3_9GAMM</name>
<dbReference type="PANTHER" id="PTHR43133">
    <property type="entry name" value="RNA POLYMERASE ECF-TYPE SIGMA FACTO"/>
    <property type="match status" value="1"/>
</dbReference>
<proteinExistence type="inferred from homology"/>
<keyword evidence="3" id="KW-0731">Sigma factor</keyword>
<dbReference type="SUPFAM" id="SSF88659">
    <property type="entry name" value="Sigma3 and sigma4 domains of RNA polymerase sigma factors"/>
    <property type="match status" value="1"/>
</dbReference>
<keyword evidence="8" id="KW-1185">Reference proteome</keyword>
<dbReference type="InterPro" id="IPR007627">
    <property type="entry name" value="RNA_pol_sigma70_r2"/>
</dbReference>
<accession>A0A3M2I3Q3</accession>
<dbReference type="InterPro" id="IPR039425">
    <property type="entry name" value="RNA_pol_sigma-70-like"/>
</dbReference>
<evidence type="ECO:0000313" key="7">
    <source>
        <dbReference type="EMBL" id="RMH92854.1"/>
    </source>
</evidence>
<dbReference type="GO" id="GO:0006352">
    <property type="term" value="P:DNA-templated transcription initiation"/>
    <property type="evidence" value="ECO:0007669"/>
    <property type="project" value="InterPro"/>
</dbReference>
<dbReference type="NCBIfam" id="NF009180">
    <property type="entry name" value="PRK12528.1"/>
    <property type="match status" value="1"/>
</dbReference>
<dbReference type="SUPFAM" id="SSF88946">
    <property type="entry name" value="Sigma2 domain of RNA polymerase sigma factors"/>
    <property type="match status" value="1"/>
</dbReference>
<dbReference type="OrthoDB" id="9797134at2"/>
<dbReference type="RefSeq" id="WP_122101588.1">
    <property type="nucleotide sequence ID" value="NZ_RFLY01000009.1"/>
</dbReference>
<sequence length="168" mass="19024">MPDTHLQLHPVARLFDAHGNWLQAWLGRRLGCRELASDLAQDTFVKVLRAGTDAASLQEPRAYLVTIARRLLANHYRRHSLEQAWLEALRGLPEARAPSEEERWVVLETLHLLDEVLDALPARVRRTFLLSQLEGMTYPGIAERSGVSVRTVKRDMASAFVHCLKVLG</sequence>
<evidence type="ECO:0000259" key="5">
    <source>
        <dbReference type="Pfam" id="PF04542"/>
    </source>
</evidence>
<comment type="similarity">
    <text evidence="1">Belongs to the sigma-70 factor family. ECF subfamily.</text>
</comment>
<dbReference type="GO" id="GO:0016987">
    <property type="term" value="F:sigma factor activity"/>
    <property type="evidence" value="ECO:0007669"/>
    <property type="project" value="UniProtKB-KW"/>
</dbReference>
<protein>
    <submittedName>
        <fullName evidence="7">Sigma-70 family RNA polymerase sigma factor</fullName>
    </submittedName>
</protein>
<evidence type="ECO:0000259" key="6">
    <source>
        <dbReference type="Pfam" id="PF08281"/>
    </source>
</evidence>
<keyword evidence="2" id="KW-0805">Transcription regulation</keyword>
<dbReference type="InterPro" id="IPR013325">
    <property type="entry name" value="RNA_pol_sigma_r2"/>
</dbReference>
<dbReference type="Pfam" id="PF04542">
    <property type="entry name" value="Sigma70_r2"/>
    <property type="match status" value="1"/>
</dbReference>
<evidence type="ECO:0000256" key="1">
    <source>
        <dbReference type="ARBA" id="ARBA00010641"/>
    </source>
</evidence>